<protein>
    <recommendedName>
        <fullName evidence="5">F-actin monooxygenase</fullName>
        <ecNumber evidence="5">1.14.13.225</ecNumber>
    </recommendedName>
</protein>
<dbReference type="SMART" id="SM00033">
    <property type="entry name" value="CH"/>
    <property type="match status" value="1"/>
</dbReference>
<dbReference type="GO" id="GO:0003779">
    <property type="term" value="F:actin binding"/>
    <property type="evidence" value="ECO:0007669"/>
    <property type="project" value="UniProtKB-KW"/>
</dbReference>
<dbReference type="Proteomes" id="UP000005207">
    <property type="component" value="Linkage group LG7"/>
</dbReference>
<feature type="compositionally biased region" description="Polar residues" evidence="22">
    <location>
        <begin position="1038"/>
        <end position="1053"/>
    </location>
</feature>
<evidence type="ECO:0000259" key="25">
    <source>
        <dbReference type="PROSITE" id="PS51848"/>
    </source>
</evidence>
<keyword evidence="7" id="KW-0963">Cytoplasm</keyword>
<evidence type="ECO:0000256" key="4">
    <source>
        <dbReference type="ARBA" id="ARBA00008223"/>
    </source>
</evidence>
<gene>
    <name evidence="26" type="primary">MICAL3</name>
    <name evidence="26" type="synonym">mical3a</name>
</gene>
<keyword evidence="13" id="KW-0560">Oxidoreductase</keyword>
<dbReference type="SMART" id="SM01203">
    <property type="entry name" value="DUF3585"/>
    <property type="match status" value="1"/>
</dbReference>
<keyword evidence="8" id="KW-0285">Flavoprotein</keyword>
<dbReference type="GO" id="GO:0071949">
    <property type="term" value="F:FAD binding"/>
    <property type="evidence" value="ECO:0007669"/>
    <property type="project" value="InterPro"/>
</dbReference>
<feature type="region of interest" description="Disordered" evidence="22">
    <location>
        <begin position="948"/>
        <end position="1003"/>
    </location>
</feature>
<keyword evidence="15 21" id="KW-0440">LIM domain</keyword>
<comment type="catalytic activity">
    <reaction evidence="20">
        <text>L-methionyl-[F-actin] + NADPH + O2 + H(+) = L-methionyl-(R)-S-oxide-[F-actin] + NADP(+) + H2O</text>
        <dbReference type="Rhea" id="RHEA:51308"/>
        <dbReference type="Rhea" id="RHEA-COMP:12953"/>
        <dbReference type="Rhea" id="RHEA-COMP:12956"/>
        <dbReference type="ChEBI" id="CHEBI:15377"/>
        <dbReference type="ChEBI" id="CHEBI:15378"/>
        <dbReference type="ChEBI" id="CHEBI:15379"/>
        <dbReference type="ChEBI" id="CHEBI:16044"/>
        <dbReference type="ChEBI" id="CHEBI:45764"/>
        <dbReference type="ChEBI" id="CHEBI:57783"/>
        <dbReference type="ChEBI" id="CHEBI:58349"/>
        <dbReference type="EC" id="1.14.13.225"/>
    </reaction>
</comment>
<evidence type="ECO:0000256" key="21">
    <source>
        <dbReference type="PROSITE-ProRule" id="PRU00125"/>
    </source>
</evidence>
<feature type="domain" description="LIM zinc-binding" evidence="24">
    <location>
        <begin position="778"/>
        <end position="844"/>
    </location>
</feature>
<comment type="cofactor">
    <cofactor evidence="1">
        <name>FAD</name>
        <dbReference type="ChEBI" id="CHEBI:57692"/>
    </cofactor>
</comment>
<feature type="compositionally biased region" description="Pro residues" evidence="22">
    <location>
        <begin position="884"/>
        <end position="903"/>
    </location>
</feature>
<dbReference type="GeneTree" id="ENSGT00940000155580"/>
<comment type="similarity">
    <text evidence="4">Belongs to the Mical family.</text>
</comment>
<evidence type="ECO:0000256" key="18">
    <source>
        <dbReference type="ARBA" id="ARBA00023212"/>
    </source>
</evidence>
<dbReference type="AlphaFoldDB" id="A0A669CUT9"/>
<dbReference type="Pfam" id="PF01494">
    <property type="entry name" value="FAD_binding_3"/>
    <property type="match status" value="1"/>
</dbReference>
<feature type="domain" description="BMERB" evidence="25">
    <location>
        <begin position="1057"/>
        <end position="1225"/>
    </location>
</feature>
<evidence type="ECO:0000256" key="14">
    <source>
        <dbReference type="ARBA" id="ARBA00023033"/>
    </source>
</evidence>
<dbReference type="FunFam" id="1.10.418.10:FF:000026">
    <property type="entry name" value="protein-methionine sulfoxide oxidase MICAL3 isoform X1"/>
    <property type="match status" value="1"/>
</dbReference>
<evidence type="ECO:0000256" key="1">
    <source>
        <dbReference type="ARBA" id="ARBA00001974"/>
    </source>
</evidence>
<feature type="compositionally biased region" description="Basic and acidic residues" evidence="22">
    <location>
        <begin position="1088"/>
        <end position="1098"/>
    </location>
</feature>
<feature type="compositionally biased region" description="Basic and acidic residues" evidence="22">
    <location>
        <begin position="1106"/>
        <end position="1120"/>
    </location>
</feature>
<reference evidence="26" key="2">
    <citation type="submission" date="2025-08" db="UniProtKB">
        <authorList>
            <consortium name="Ensembl"/>
        </authorList>
    </citation>
    <scope>IDENTIFICATION</scope>
</reference>
<dbReference type="GO" id="GO:0005856">
    <property type="term" value="C:cytoskeleton"/>
    <property type="evidence" value="ECO:0007669"/>
    <property type="project" value="UniProtKB-SubCell"/>
</dbReference>
<dbReference type="SMART" id="SM00132">
    <property type="entry name" value="LIM"/>
    <property type="match status" value="1"/>
</dbReference>
<organism evidence="26 27">
    <name type="scientific">Oreochromis niloticus</name>
    <name type="common">Nile tilapia</name>
    <name type="synonym">Tilapia nilotica</name>
    <dbReference type="NCBI Taxonomy" id="8128"/>
    <lineage>
        <taxon>Eukaryota</taxon>
        <taxon>Metazoa</taxon>
        <taxon>Chordata</taxon>
        <taxon>Craniata</taxon>
        <taxon>Vertebrata</taxon>
        <taxon>Euteleostomi</taxon>
        <taxon>Actinopterygii</taxon>
        <taxon>Neopterygii</taxon>
        <taxon>Teleostei</taxon>
        <taxon>Neoteleostei</taxon>
        <taxon>Acanthomorphata</taxon>
        <taxon>Ovalentaria</taxon>
        <taxon>Cichlomorphae</taxon>
        <taxon>Cichliformes</taxon>
        <taxon>Cichlidae</taxon>
        <taxon>African cichlids</taxon>
        <taxon>Pseudocrenilabrinae</taxon>
        <taxon>Oreochromini</taxon>
        <taxon>Oreochromis</taxon>
    </lineage>
</organism>
<dbReference type="PANTHER" id="PTHR23167">
    <property type="entry name" value="CALPONIN HOMOLOGY DOMAIN-CONTAINING PROTEIN DDB_G0272472-RELATED"/>
    <property type="match status" value="1"/>
</dbReference>
<feature type="region of interest" description="Disordered" evidence="22">
    <location>
        <begin position="842"/>
        <end position="935"/>
    </location>
</feature>
<dbReference type="GO" id="GO:0046872">
    <property type="term" value="F:metal ion binding"/>
    <property type="evidence" value="ECO:0007669"/>
    <property type="project" value="UniProtKB-KW"/>
</dbReference>
<proteinExistence type="inferred from homology"/>
<dbReference type="PROSITE" id="PS00478">
    <property type="entry name" value="LIM_DOMAIN_1"/>
    <property type="match status" value="1"/>
</dbReference>
<keyword evidence="6" id="KW-0268">Exocytosis</keyword>
<evidence type="ECO:0000256" key="9">
    <source>
        <dbReference type="ARBA" id="ARBA00022723"/>
    </source>
</evidence>
<dbReference type="InterPro" id="IPR050540">
    <property type="entry name" value="F-actin_Monoox_Mical"/>
</dbReference>
<evidence type="ECO:0000313" key="26">
    <source>
        <dbReference type="Ensembl" id="ENSONIP00000050064.1"/>
    </source>
</evidence>
<evidence type="ECO:0000256" key="2">
    <source>
        <dbReference type="ARBA" id="ARBA00004123"/>
    </source>
</evidence>
<dbReference type="EC" id="1.14.13.225" evidence="5"/>
<keyword evidence="11 21" id="KW-0862">Zinc</keyword>
<dbReference type="SUPFAM" id="SSF47576">
    <property type="entry name" value="Calponin-homology domain, CH-domain"/>
    <property type="match status" value="1"/>
</dbReference>
<evidence type="ECO:0000256" key="20">
    <source>
        <dbReference type="ARBA" id="ARBA00049522"/>
    </source>
</evidence>
<dbReference type="Gene3D" id="1.10.418.10">
    <property type="entry name" value="Calponin-like domain"/>
    <property type="match status" value="1"/>
</dbReference>
<evidence type="ECO:0000259" key="23">
    <source>
        <dbReference type="PROSITE" id="PS50021"/>
    </source>
</evidence>
<feature type="region of interest" description="Disordered" evidence="22">
    <location>
        <begin position="1082"/>
        <end position="1120"/>
    </location>
</feature>
<keyword evidence="18" id="KW-0206">Cytoskeleton</keyword>
<evidence type="ECO:0000256" key="17">
    <source>
        <dbReference type="ARBA" id="ARBA00023203"/>
    </source>
</evidence>
<dbReference type="Gene3D" id="2.10.110.10">
    <property type="entry name" value="Cysteine Rich Protein"/>
    <property type="match status" value="1"/>
</dbReference>
<dbReference type="PANTHER" id="PTHR23167:SF51">
    <property type="entry name" value="[F-ACTIN]-MONOOXYGENASE MICAL3"/>
    <property type="match status" value="1"/>
</dbReference>
<keyword evidence="10" id="KW-0274">FAD</keyword>
<dbReference type="PROSITE" id="PS51848">
    <property type="entry name" value="BMERB"/>
    <property type="match status" value="1"/>
</dbReference>
<accession>A0A669CUT9</accession>
<dbReference type="PRINTS" id="PR00420">
    <property type="entry name" value="RNGMNOXGNASE"/>
</dbReference>
<dbReference type="Pfam" id="PF00412">
    <property type="entry name" value="LIM"/>
    <property type="match status" value="1"/>
</dbReference>
<dbReference type="GO" id="GO:0006887">
    <property type="term" value="P:exocytosis"/>
    <property type="evidence" value="ECO:0007669"/>
    <property type="project" value="UniProtKB-KW"/>
</dbReference>
<evidence type="ECO:0000256" key="6">
    <source>
        <dbReference type="ARBA" id="ARBA00022483"/>
    </source>
</evidence>
<dbReference type="InterPro" id="IPR022735">
    <property type="entry name" value="bMERB_dom"/>
</dbReference>
<feature type="compositionally biased region" description="Polar residues" evidence="22">
    <location>
        <begin position="960"/>
        <end position="969"/>
    </location>
</feature>
<dbReference type="InterPro" id="IPR036872">
    <property type="entry name" value="CH_dom_sf"/>
</dbReference>
<evidence type="ECO:0000256" key="10">
    <source>
        <dbReference type="ARBA" id="ARBA00022827"/>
    </source>
</evidence>
<dbReference type="Pfam" id="PF12130">
    <property type="entry name" value="bMERB_dom"/>
    <property type="match status" value="1"/>
</dbReference>
<name>A0A669CUT9_ORENI</name>
<dbReference type="CDD" id="cd09439">
    <property type="entry name" value="LIM_Mical"/>
    <property type="match status" value="1"/>
</dbReference>
<feature type="compositionally biased region" description="Low complexity" evidence="22">
    <location>
        <begin position="904"/>
        <end position="913"/>
    </location>
</feature>
<evidence type="ECO:0000313" key="27">
    <source>
        <dbReference type="Proteomes" id="UP000005207"/>
    </source>
</evidence>
<dbReference type="InterPro" id="IPR001781">
    <property type="entry name" value="Znf_LIM"/>
</dbReference>
<dbReference type="InterPro" id="IPR036188">
    <property type="entry name" value="FAD/NAD-bd_sf"/>
</dbReference>
<feature type="compositionally biased region" description="Polar residues" evidence="22">
    <location>
        <begin position="976"/>
        <end position="997"/>
    </location>
</feature>
<dbReference type="CDD" id="cd21251">
    <property type="entry name" value="CH_MICAL3"/>
    <property type="match status" value="1"/>
</dbReference>
<evidence type="ECO:0000256" key="16">
    <source>
        <dbReference type="ARBA" id="ARBA00023054"/>
    </source>
</evidence>
<dbReference type="InterPro" id="IPR057494">
    <property type="entry name" value="Rossman_Mical"/>
</dbReference>
<reference evidence="27" key="1">
    <citation type="submission" date="2012-01" db="EMBL/GenBank/DDBJ databases">
        <title>The Genome Sequence of Oreochromis niloticus (Nile Tilapia).</title>
        <authorList>
            <consortium name="Broad Institute Genome Assembly Team"/>
            <consortium name="Broad Institute Sequencing Platform"/>
            <person name="Di Palma F."/>
            <person name="Johnson J."/>
            <person name="Lander E.S."/>
            <person name="Lindblad-Toh K."/>
        </authorList>
    </citation>
    <scope>NUCLEOTIDE SEQUENCE [LARGE SCALE GENOMIC DNA]</scope>
</reference>
<keyword evidence="19" id="KW-0539">Nucleus</keyword>
<dbReference type="Gene3D" id="3.50.50.60">
    <property type="entry name" value="FAD/NAD(P)-binding domain"/>
    <property type="match status" value="1"/>
</dbReference>
<keyword evidence="17" id="KW-0009">Actin-binding</keyword>
<dbReference type="Ensembl" id="ENSONIT00000073692.1">
    <property type="protein sequence ID" value="ENSONIP00000050064.1"/>
    <property type="gene ID" value="ENSONIG00000010376.2"/>
</dbReference>
<evidence type="ECO:0000256" key="7">
    <source>
        <dbReference type="ARBA" id="ARBA00022490"/>
    </source>
</evidence>
<dbReference type="GO" id="GO:0120501">
    <property type="term" value="F:F-actin monooxygenase activity"/>
    <property type="evidence" value="ECO:0007669"/>
    <property type="project" value="UniProtKB-EC"/>
</dbReference>
<keyword evidence="9 21" id="KW-0479">Metal-binding</keyword>
<dbReference type="Pfam" id="PF00307">
    <property type="entry name" value="CH"/>
    <property type="match status" value="1"/>
</dbReference>
<evidence type="ECO:0000256" key="5">
    <source>
        <dbReference type="ARBA" id="ARBA00012709"/>
    </source>
</evidence>
<evidence type="ECO:0000256" key="22">
    <source>
        <dbReference type="SAM" id="MobiDB-lite"/>
    </source>
</evidence>
<dbReference type="PROSITE" id="PS50023">
    <property type="entry name" value="LIM_DOMAIN_2"/>
    <property type="match status" value="1"/>
</dbReference>
<dbReference type="InterPro" id="IPR001715">
    <property type="entry name" value="CH_dom"/>
</dbReference>
<keyword evidence="27" id="KW-1185">Reference proteome</keyword>
<dbReference type="SUPFAM" id="SSF51905">
    <property type="entry name" value="FAD/NAD(P)-binding domain"/>
    <property type="match status" value="1"/>
</dbReference>
<evidence type="ECO:0000256" key="8">
    <source>
        <dbReference type="ARBA" id="ARBA00022630"/>
    </source>
</evidence>
<dbReference type="InterPro" id="IPR002938">
    <property type="entry name" value="FAD-bd"/>
</dbReference>
<feature type="region of interest" description="Disordered" evidence="22">
    <location>
        <begin position="1034"/>
        <end position="1061"/>
    </location>
</feature>
<evidence type="ECO:0000256" key="15">
    <source>
        <dbReference type="ARBA" id="ARBA00023038"/>
    </source>
</evidence>
<dbReference type="GO" id="GO:0005634">
    <property type="term" value="C:nucleus"/>
    <property type="evidence" value="ECO:0007669"/>
    <property type="project" value="UniProtKB-SubCell"/>
</dbReference>
<sequence>LYQREGFSRAESHVLFDNFVQATTCKGILKAFQELCDHLEVKPSDHRVFYHKLKSKLNYWKAKALWAKLDKRASHKEYKKGRACANTKCLIIGAGPCGLRTAIELAFLGAKVVILEKRDAFSRNNVLHLWPFTIQDLRGLGAKKFYGKFCAGAIDHISIRQLQLMLLKMALLLGIEIHVNVEFKSLIEPPEDQESERIGWRAEIHPRTHPISELEFDVIIGADGRRNTLPGFRRKEFRGKLAIAITANFINRNTTAEAKVEEISGVAFIFNQKFFQDLREATGIDLENIVYYKDDTHYFVMTAKKQSLLEKGVILHDYADTELLLSRANVDQAALLSYAREAADFSTNHQLPTLDFAINHYGQPDVAMFDFTCMYASENAAMVRQRNGHKLLVALVGDSLLEPFWPMGTGIARGFLAAMDSGWMVKSWAQGKTPLEVLAERESIYRLLPQTTPENVSKNFSQYSVDPTTRYPNISLNFLKPSQVRHLFDTGECREVRIEIENVINSSTPKLARNESIARSSKLLNWCQRQTEGYRNVNVTDLTMSWKSGLALCALIHRYRPDLIDFDSLDERDQEKNNQLAFDVAEREFGISPCMTGKEMSSVVEPDKLSMVMYLSQFYEMFKDTVPPGGERWCYSGGLGVLLFFLPLTTFPQEELSRTSRDDRPSVPAVLSERKMDSAAVGNNNKVKVMATQLLAKFEENAPTQPTGLKRQVWKKLVVSFCGFTAGGGGNEDSATGKRCRSLLDVLGAAVIFIDFFFFPLLQGSLRKEFPVNIGGSDVCFFCRKRVYVMERLSAEGKFFHRSCFKCDYCGTTLRLSSYAFDVEDGKLLKWFQPHMCLQKMTPSPTSRSPLCPSPAPVQESSPVPLPTFAAAATPVKTPTSASSPPPSPTKPPAASPLQPPSESPLQSPVSSPICSQPTPLPETQGPKSPVFPHRSICPLTGNPLSPICAQPLPCHEPSSPLTSDSPVRTQPVPAVTSTPAKTNKATPEPANSSTEETPSKKTDIIEEFWLKSAEIRKSLGLSPLDRSSKILERSVVKTPTQDSNLAKTQTPDVSGEQKPAFTGRAVIRRLNITLEGQVITPVAPVEPKSDGSDKRDISSSSERGVAVEKALRGEAGMGKKDDPKLMQEWFKLVQEKNALVRYESELMIFARELELEDRQSRLQQELRERMAVEGEYHLKSEKELAEEKQILNEMLEVVEQRDALVALLEEQRLREKEEDKDLEAVMLSKGFNLNWA</sequence>
<evidence type="ECO:0000256" key="19">
    <source>
        <dbReference type="ARBA" id="ARBA00023242"/>
    </source>
</evidence>
<evidence type="ECO:0000259" key="24">
    <source>
        <dbReference type="PROSITE" id="PS50023"/>
    </source>
</evidence>
<keyword evidence="16" id="KW-0175">Coiled coil</keyword>
<dbReference type="PROSITE" id="PS50021">
    <property type="entry name" value="CH"/>
    <property type="match status" value="1"/>
</dbReference>
<evidence type="ECO:0000256" key="11">
    <source>
        <dbReference type="ARBA" id="ARBA00022833"/>
    </source>
</evidence>
<dbReference type="FunFam" id="3.50.50.60:FF:000004">
    <property type="entry name" value="protein-methionine sulfoxide oxidase MICAL2 isoform X1"/>
    <property type="match status" value="1"/>
</dbReference>
<feature type="compositionally biased region" description="Low complexity" evidence="22">
    <location>
        <begin position="867"/>
        <end position="883"/>
    </location>
</feature>
<evidence type="ECO:0000256" key="12">
    <source>
        <dbReference type="ARBA" id="ARBA00022857"/>
    </source>
</evidence>
<evidence type="ECO:0000256" key="13">
    <source>
        <dbReference type="ARBA" id="ARBA00023002"/>
    </source>
</evidence>
<evidence type="ECO:0000256" key="3">
    <source>
        <dbReference type="ARBA" id="ARBA00004245"/>
    </source>
</evidence>
<reference evidence="26" key="3">
    <citation type="submission" date="2025-09" db="UniProtKB">
        <authorList>
            <consortium name="Ensembl"/>
        </authorList>
    </citation>
    <scope>IDENTIFICATION</scope>
</reference>
<keyword evidence="12" id="KW-0521">NADP</keyword>
<feature type="domain" description="Calponin-homology (CH)" evidence="23">
    <location>
        <begin position="517"/>
        <end position="623"/>
    </location>
</feature>
<comment type="subcellular location">
    <subcellularLocation>
        <location evidence="3">Cytoplasm</location>
        <location evidence="3">Cytoskeleton</location>
    </subcellularLocation>
    <subcellularLocation>
        <location evidence="2">Nucleus</location>
    </subcellularLocation>
</comment>
<keyword evidence="14" id="KW-0503">Monooxygenase</keyword>
<dbReference type="Pfam" id="PF25413">
    <property type="entry name" value="Rossman_Mical"/>
    <property type="match status" value="1"/>
</dbReference>
<dbReference type="SUPFAM" id="SSF57716">
    <property type="entry name" value="Glucocorticoid receptor-like (DNA-binding domain)"/>
    <property type="match status" value="1"/>
</dbReference>